<dbReference type="Pfam" id="PF05015">
    <property type="entry name" value="HigB-like_toxin"/>
    <property type="match status" value="1"/>
</dbReference>
<accession>A0ABT4J0H8</accession>
<dbReference type="RefSeq" id="WP_268902336.1">
    <property type="nucleotide sequence ID" value="NZ_JAKNQT010000004.1"/>
</dbReference>
<proteinExistence type="predicted"/>
<dbReference type="InterPro" id="IPR035093">
    <property type="entry name" value="RelE/ParE_toxin_dom_sf"/>
</dbReference>
<keyword evidence="2" id="KW-1185">Reference proteome</keyword>
<dbReference type="Proteomes" id="UP001321125">
    <property type="component" value="Unassembled WGS sequence"/>
</dbReference>
<reference evidence="1 2" key="1">
    <citation type="submission" date="2022-02" db="EMBL/GenBank/DDBJ databases">
        <title>Study of halophilic communities from a Mexican lake.</title>
        <authorList>
            <person name="Hernandez-Soto L.M."/>
            <person name="Martinez-Abarca F."/>
            <person name="Ramirez-Saad H.C."/>
            <person name="Aguirre-Garrido J.F."/>
        </authorList>
    </citation>
    <scope>NUCLEOTIDE SEQUENCE [LARGE SCALE GENOMIC DNA]</scope>
    <source>
        <strain evidence="1 2">Hjan13</strain>
    </source>
</reference>
<dbReference type="EMBL" id="JAKNQU010000007">
    <property type="protein sequence ID" value="MCZ0928714.1"/>
    <property type="molecule type" value="Genomic_DNA"/>
</dbReference>
<evidence type="ECO:0000313" key="2">
    <source>
        <dbReference type="Proteomes" id="UP001321125"/>
    </source>
</evidence>
<dbReference type="InterPro" id="IPR007711">
    <property type="entry name" value="HigB-1"/>
</dbReference>
<organism evidence="1 2">
    <name type="scientific">Vreelandella janggokensis</name>
    <dbReference type="NCBI Taxonomy" id="370767"/>
    <lineage>
        <taxon>Bacteria</taxon>
        <taxon>Pseudomonadati</taxon>
        <taxon>Pseudomonadota</taxon>
        <taxon>Gammaproteobacteria</taxon>
        <taxon>Oceanospirillales</taxon>
        <taxon>Halomonadaceae</taxon>
        <taxon>Vreelandella</taxon>
    </lineage>
</organism>
<dbReference type="Gene3D" id="3.30.2310.20">
    <property type="entry name" value="RelE-like"/>
    <property type="match status" value="1"/>
</dbReference>
<protein>
    <submittedName>
        <fullName evidence="1">Type II toxin-antitoxin system RelE/ParE family toxin</fullName>
    </submittedName>
</protein>
<name>A0ABT4J0H8_9GAMM</name>
<evidence type="ECO:0000313" key="1">
    <source>
        <dbReference type="EMBL" id="MCZ0928714.1"/>
    </source>
</evidence>
<comment type="caution">
    <text evidence="1">The sequence shown here is derived from an EMBL/GenBank/DDBJ whole genome shotgun (WGS) entry which is preliminary data.</text>
</comment>
<gene>
    <name evidence="1" type="ORF">L0635_16690</name>
</gene>
<sequence>MRDTIRHAYVIISFRHKRLRAYFRTGTTKGIRSDHAKRLGRILAMLDRAQDPEVVSLPGWRLYALKGVQA</sequence>